<dbReference type="OrthoDB" id="9816028at2"/>
<evidence type="ECO:0000313" key="3">
    <source>
        <dbReference type="Proteomes" id="UP000018766"/>
    </source>
</evidence>
<dbReference type="Pfam" id="PF13683">
    <property type="entry name" value="rve_3"/>
    <property type="match status" value="1"/>
</dbReference>
<reference evidence="2 3" key="1">
    <citation type="submission" date="2013-11" db="EMBL/GenBank/DDBJ databases">
        <title>Genomic analysis of Pelistega sp. HM-7.</title>
        <authorList>
            <person name="Kumbhare S.V."/>
            <person name="Shetty S.A."/>
            <person name="Sharma O."/>
            <person name="Dhotre D.P."/>
        </authorList>
    </citation>
    <scope>NUCLEOTIDE SEQUENCE [LARGE SCALE GENOMIC DNA]</scope>
    <source>
        <strain evidence="2 3">HM-7</strain>
    </source>
</reference>
<comment type="caution">
    <text evidence="2">The sequence shown here is derived from an EMBL/GenBank/DDBJ whole genome shotgun (WGS) entry which is preliminary data.</text>
</comment>
<dbReference type="InterPro" id="IPR001584">
    <property type="entry name" value="Integrase_cat-core"/>
</dbReference>
<dbReference type="AlphaFoldDB" id="V8G7W5"/>
<keyword evidence="3" id="KW-1185">Reference proteome</keyword>
<name>V8G7W5_9BURK</name>
<accession>V8G7W5</accession>
<dbReference type="RefSeq" id="WP_023950559.1">
    <property type="nucleotide sequence ID" value="NZ_AYSV01000072.1"/>
</dbReference>
<organism evidence="2 3">
    <name type="scientific">Pelistega indica</name>
    <dbReference type="NCBI Taxonomy" id="1414851"/>
    <lineage>
        <taxon>Bacteria</taxon>
        <taxon>Pseudomonadati</taxon>
        <taxon>Pseudomonadota</taxon>
        <taxon>Betaproteobacteria</taxon>
        <taxon>Burkholderiales</taxon>
        <taxon>Alcaligenaceae</taxon>
        <taxon>Pelistega</taxon>
    </lineage>
</organism>
<gene>
    <name evidence="2" type="ORF">V757_05470</name>
</gene>
<dbReference type="GO" id="GO:0015074">
    <property type="term" value="P:DNA integration"/>
    <property type="evidence" value="ECO:0007669"/>
    <property type="project" value="InterPro"/>
</dbReference>
<dbReference type="EMBL" id="AYSV01000072">
    <property type="protein sequence ID" value="ETD72201.1"/>
    <property type="molecule type" value="Genomic_DNA"/>
</dbReference>
<feature type="domain" description="Integrase catalytic" evidence="1">
    <location>
        <begin position="3"/>
        <end position="34"/>
    </location>
</feature>
<sequence length="46" mass="5408">VLQKTLKQVKQLTEEWLTIYNTQRPHDALKGLTPLMYKQKHSVSTL</sequence>
<protein>
    <submittedName>
        <fullName evidence="2">Integrase</fullName>
    </submittedName>
</protein>
<evidence type="ECO:0000313" key="2">
    <source>
        <dbReference type="EMBL" id="ETD72201.1"/>
    </source>
</evidence>
<feature type="non-terminal residue" evidence="2">
    <location>
        <position position="1"/>
    </location>
</feature>
<proteinExistence type="predicted"/>
<dbReference type="Proteomes" id="UP000018766">
    <property type="component" value="Unassembled WGS sequence"/>
</dbReference>
<evidence type="ECO:0000259" key="1">
    <source>
        <dbReference type="Pfam" id="PF13683"/>
    </source>
</evidence>